<dbReference type="Pfam" id="PF00293">
    <property type="entry name" value="NUDIX"/>
    <property type="match status" value="1"/>
</dbReference>
<keyword evidence="2" id="KW-0378">Hydrolase</keyword>
<evidence type="ECO:0000256" key="1">
    <source>
        <dbReference type="ARBA" id="ARBA00001946"/>
    </source>
</evidence>
<dbReference type="AlphaFoldDB" id="A0A1S2PJ99"/>
<dbReference type="EMBL" id="MLYP01000030">
    <property type="protein sequence ID" value="OIJ93626.1"/>
    <property type="molecule type" value="Genomic_DNA"/>
</dbReference>
<reference evidence="6 7" key="1">
    <citation type="submission" date="2016-10" db="EMBL/GenBank/DDBJ databases">
        <title>Genome sequence of Streptomyces sp. MUSC 93.</title>
        <authorList>
            <person name="Lee L.-H."/>
            <person name="Ser H.-L."/>
            <person name="Law J.W.-F."/>
        </authorList>
    </citation>
    <scope>NUCLEOTIDE SEQUENCE [LARGE SCALE GENOMIC DNA]</scope>
    <source>
        <strain evidence="6 7">MUSC 93</strain>
    </source>
</reference>
<evidence type="ECO:0000256" key="3">
    <source>
        <dbReference type="ARBA" id="ARBA00022842"/>
    </source>
</evidence>
<proteinExistence type="predicted"/>
<comment type="cofactor">
    <cofactor evidence="1">
        <name>Mg(2+)</name>
        <dbReference type="ChEBI" id="CHEBI:18420"/>
    </cofactor>
</comment>
<dbReference type="GO" id="GO:0016787">
    <property type="term" value="F:hydrolase activity"/>
    <property type="evidence" value="ECO:0007669"/>
    <property type="project" value="UniProtKB-KW"/>
</dbReference>
<dbReference type="Gene3D" id="3.90.79.10">
    <property type="entry name" value="Nucleoside Triphosphate Pyrophosphohydrolase"/>
    <property type="match status" value="1"/>
</dbReference>
<evidence type="ECO:0000259" key="5">
    <source>
        <dbReference type="PROSITE" id="PS51462"/>
    </source>
</evidence>
<accession>A0A1S2PJ99</accession>
<dbReference type="PANTHER" id="PTHR43046">
    <property type="entry name" value="GDP-MANNOSE MANNOSYL HYDROLASE"/>
    <property type="match status" value="1"/>
</dbReference>
<dbReference type="SUPFAM" id="SSF55811">
    <property type="entry name" value="Nudix"/>
    <property type="match status" value="1"/>
</dbReference>
<dbReference type="Proteomes" id="UP000179935">
    <property type="component" value="Unassembled WGS sequence"/>
</dbReference>
<keyword evidence="7" id="KW-1185">Reference proteome</keyword>
<sequence length="337" mass="35907">MTTSRDDLPGTALTDDEYEALRASASLWAGTSVLITDTCGRVLVQKVDYRPQRLLPGGAVDPGESPSRSAARELQEELGVTMAVGCGLAVDWVPPTAPGLSPALRFPGELLFVYDGGTWDTAPIDTIRLPEGEVIGFDFVEPADLPGLMSPGDARRALAALRARTNGAGTVLLEDGRPLPLPGRFPGAYCLVWTVRGLLLAAFAVSDNLMQVVAIATTASALVPLTSISLNAEIGGLPGPQRLRMFTADSVKLHVASMSSMLLLPALLERAPRVGFYLRRRHIYKRVHGQAHGGPKSSLARLRCTPLFSAGRDPGAYTGHRSLTESDPLPMPEFYAA</sequence>
<dbReference type="InterPro" id="IPR000086">
    <property type="entry name" value="NUDIX_hydrolase_dom"/>
</dbReference>
<protein>
    <recommendedName>
        <fullName evidence="5">Nudix hydrolase domain-containing protein</fullName>
    </recommendedName>
</protein>
<dbReference type="RefSeq" id="WP_071366178.1">
    <property type="nucleotide sequence ID" value="NZ_MLYP01000030.1"/>
</dbReference>
<dbReference type="InterPro" id="IPR015797">
    <property type="entry name" value="NUDIX_hydrolase-like_dom_sf"/>
</dbReference>
<name>A0A1S2PJ99_9ACTN</name>
<dbReference type="PANTHER" id="PTHR43046:SF12">
    <property type="entry name" value="GDP-MANNOSE MANNOSYL HYDROLASE"/>
    <property type="match status" value="1"/>
</dbReference>
<comment type="caution">
    <text evidence="6">The sequence shown here is derived from an EMBL/GenBank/DDBJ whole genome shotgun (WGS) entry which is preliminary data.</text>
</comment>
<evidence type="ECO:0000313" key="7">
    <source>
        <dbReference type="Proteomes" id="UP000179935"/>
    </source>
</evidence>
<evidence type="ECO:0000313" key="6">
    <source>
        <dbReference type="EMBL" id="OIJ93626.1"/>
    </source>
</evidence>
<evidence type="ECO:0000256" key="4">
    <source>
        <dbReference type="SAM" id="MobiDB-lite"/>
    </source>
</evidence>
<feature type="region of interest" description="Disordered" evidence="4">
    <location>
        <begin position="316"/>
        <end position="337"/>
    </location>
</feature>
<dbReference type="PROSITE" id="PS51462">
    <property type="entry name" value="NUDIX"/>
    <property type="match status" value="1"/>
</dbReference>
<dbReference type="CDD" id="cd18876">
    <property type="entry name" value="NUDIX_Hydrolase"/>
    <property type="match status" value="1"/>
</dbReference>
<dbReference type="STRING" id="1428652.BIV24_11655"/>
<organism evidence="6 7">
    <name type="scientific">Streptomyces colonosanans</name>
    <dbReference type="NCBI Taxonomy" id="1428652"/>
    <lineage>
        <taxon>Bacteria</taxon>
        <taxon>Bacillati</taxon>
        <taxon>Actinomycetota</taxon>
        <taxon>Actinomycetes</taxon>
        <taxon>Kitasatosporales</taxon>
        <taxon>Streptomycetaceae</taxon>
        <taxon>Streptomyces</taxon>
    </lineage>
</organism>
<keyword evidence="3" id="KW-0460">Magnesium</keyword>
<evidence type="ECO:0000256" key="2">
    <source>
        <dbReference type="ARBA" id="ARBA00022801"/>
    </source>
</evidence>
<feature type="domain" description="Nudix hydrolase" evidence="5">
    <location>
        <begin position="26"/>
        <end position="162"/>
    </location>
</feature>
<gene>
    <name evidence="6" type="ORF">BIV24_11655</name>
</gene>